<feature type="domain" description="Type I restriction modification DNA specificity" evidence="4">
    <location>
        <begin position="242"/>
        <end position="416"/>
    </location>
</feature>
<dbReference type="Pfam" id="PF01420">
    <property type="entry name" value="Methylase_S"/>
    <property type="match status" value="2"/>
</dbReference>
<dbReference type="CDD" id="cd17282">
    <property type="entry name" value="RMtype1_S_Eco16444ORF1681_TRD1-CR1_like"/>
    <property type="match status" value="1"/>
</dbReference>
<dbReference type="Proteomes" id="UP000030428">
    <property type="component" value="Unassembled WGS sequence"/>
</dbReference>
<comment type="caution">
    <text evidence="5">The sequence shown here is derived from an EMBL/GenBank/DDBJ whole genome shotgun (WGS) entry which is preliminary data.</text>
</comment>
<accession>A0A4E0QSD5</accession>
<evidence type="ECO:0000256" key="1">
    <source>
        <dbReference type="ARBA" id="ARBA00010923"/>
    </source>
</evidence>
<dbReference type="PANTHER" id="PTHR30408">
    <property type="entry name" value="TYPE-1 RESTRICTION ENZYME ECOKI SPECIFICITY PROTEIN"/>
    <property type="match status" value="1"/>
</dbReference>
<evidence type="ECO:0000256" key="2">
    <source>
        <dbReference type="ARBA" id="ARBA00022747"/>
    </source>
</evidence>
<dbReference type="Gene3D" id="3.90.220.20">
    <property type="entry name" value="DNA methylase specificity domains"/>
    <property type="match status" value="2"/>
</dbReference>
<proteinExistence type="inferred from homology"/>
<dbReference type="GO" id="GO:0009307">
    <property type="term" value="P:DNA restriction-modification system"/>
    <property type="evidence" value="ECO:0007669"/>
    <property type="project" value="UniProtKB-KW"/>
</dbReference>
<keyword evidence="6" id="KW-1185">Reference proteome</keyword>
<dbReference type="InterPro" id="IPR052021">
    <property type="entry name" value="Type-I_RS_S_subunit"/>
</dbReference>
<dbReference type="InterPro" id="IPR000055">
    <property type="entry name" value="Restrct_endonuc_typeI_TRD"/>
</dbReference>
<dbReference type="SUPFAM" id="SSF116734">
    <property type="entry name" value="DNA methylase specificity domain"/>
    <property type="match status" value="2"/>
</dbReference>
<organism evidence="5 6">
    <name type="scientific">Candidatus Thiomargarita nelsonii</name>
    <dbReference type="NCBI Taxonomy" id="1003181"/>
    <lineage>
        <taxon>Bacteria</taxon>
        <taxon>Pseudomonadati</taxon>
        <taxon>Pseudomonadota</taxon>
        <taxon>Gammaproteobacteria</taxon>
        <taxon>Thiotrichales</taxon>
        <taxon>Thiotrichaceae</taxon>
        <taxon>Thiomargarita</taxon>
    </lineage>
</organism>
<dbReference type="InterPro" id="IPR044946">
    <property type="entry name" value="Restrct_endonuc_typeI_TRD_sf"/>
</dbReference>
<dbReference type="CDD" id="cd17260">
    <property type="entry name" value="RMtype1_S_EcoEI-TRD1-CR1_like"/>
    <property type="match status" value="1"/>
</dbReference>
<feature type="domain" description="Type I restriction modification DNA specificity" evidence="4">
    <location>
        <begin position="24"/>
        <end position="204"/>
    </location>
</feature>
<evidence type="ECO:0000259" key="4">
    <source>
        <dbReference type="Pfam" id="PF01420"/>
    </source>
</evidence>
<sequence>MSIIKYKVYAEYKDSGVEWLGMMPEHWEIKKIKFFAKLNPSKAEIKKYRDDIDVTFLPMESIGEQGKLDITQEKKISNVSNGYTYLAENDVIIAKITPCFENGKGAIARDLKNGIAFATTEVIPLRCNHFKDVKFIYYLLSSSPFRKIAAGSMYGAGGQKRVADSFVANYKFSLPPMDERQEIANYLNNQTSKIDTLIKKQQELIAILKEKRQALISHAVTKGLNPDVEFKDSGVEWLGMVPVGWEVKRIKTVAKILRGKFSHRPRNDPSFYDGKFPFIQTGDVDRTGKYITKYKQTLNEKGYAVSKEFPKGTLTMTIAANIGDVAILDFSACFPDSIVGFVPQKWVFLDFLFYIFKAMKTEFLKEAPVNTQGNLNIDRIGSMLVVLPDFETQKSIVVFLELKIKKIDTLIKKSSEFIELLKERRTALISAAVTGQIDVRDWVQPKSVNQKT</sequence>
<reference evidence="5 6" key="1">
    <citation type="journal article" date="2016" name="Front. Microbiol.">
        <title>Single-Cell (Meta-)Genomics of a Dimorphic Candidatus Thiomargarita nelsonii Reveals Genomic Plasticity.</title>
        <authorList>
            <person name="Flood B.E."/>
            <person name="Fliss P."/>
            <person name="Jones D.S."/>
            <person name="Dick G.J."/>
            <person name="Jain S."/>
            <person name="Kaster A.K."/>
            <person name="Winkel M."/>
            <person name="Mussmann M."/>
            <person name="Bailey J."/>
        </authorList>
    </citation>
    <scope>NUCLEOTIDE SEQUENCE [LARGE SCALE GENOMIC DNA]</scope>
    <source>
        <strain evidence="5">Hydrate Ridge</strain>
    </source>
</reference>
<protein>
    <recommendedName>
        <fullName evidence="4">Type I restriction modification DNA specificity domain-containing protein</fullName>
    </recommendedName>
</protein>
<dbReference type="EMBL" id="JSZA02000193">
    <property type="protein sequence ID" value="TGO02195.1"/>
    <property type="molecule type" value="Genomic_DNA"/>
</dbReference>
<evidence type="ECO:0000313" key="6">
    <source>
        <dbReference type="Proteomes" id="UP000030428"/>
    </source>
</evidence>
<keyword evidence="3" id="KW-0238">DNA-binding</keyword>
<evidence type="ECO:0000256" key="3">
    <source>
        <dbReference type="ARBA" id="ARBA00023125"/>
    </source>
</evidence>
<dbReference type="GO" id="GO:0003677">
    <property type="term" value="F:DNA binding"/>
    <property type="evidence" value="ECO:0007669"/>
    <property type="project" value="UniProtKB-KW"/>
</dbReference>
<comment type="similarity">
    <text evidence="1">Belongs to the type-I restriction system S methylase family.</text>
</comment>
<dbReference type="AlphaFoldDB" id="A0A4E0QSD5"/>
<evidence type="ECO:0000313" key="5">
    <source>
        <dbReference type="EMBL" id="TGO02195.1"/>
    </source>
</evidence>
<dbReference type="PANTHER" id="PTHR30408:SF12">
    <property type="entry name" value="TYPE I RESTRICTION ENZYME MJAVIII SPECIFICITY SUBUNIT"/>
    <property type="match status" value="1"/>
</dbReference>
<name>A0A4E0QSD5_9GAMM</name>
<keyword evidence="2" id="KW-0680">Restriction system</keyword>
<gene>
    <name evidence="5" type="ORF">PN36_28905</name>
</gene>